<evidence type="ECO:0000256" key="28">
    <source>
        <dbReference type="ARBA" id="ARBA00081222"/>
    </source>
</evidence>
<dbReference type="GO" id="GO:0042127">
    <property type="term" value="P:regulation of cell population proliferation"/>
    <property type="evidence" value="ECO:0007669"/>
    <property type="project" value="UniProtKB-ARBA"/>
</dbReference>
<evidence type="ECO:0000256" key="19">
    <source>
        <dbReference type="ARBA" id="ARBA00022843"/>
    </source>
</evidence>
<evidence type="ECO:0000256" key="2">
    <source>
        <dbReference type="ARBA" id="ARBA00004198"/>
    </source>
</evidence>
<feature type="region of interest" description="Disordered" evidence="30">
    <location>
        <begin position="1415"/>
        <end position="1436"/>
    </location>
</feature>
<dbReference type="PROSITE" id="PS50143">
    <property type="entry name" value="BIR_REPEAT_2"/>
    <property type="match status" value="1"/>
</dbReference>
<feature type="compositionally biased region" description="Basic and acidic residues" evidence="30">
    <location>
        <begin position="2985"/>
        <end position="3000"/>
    </location>
</feature>
<evidence type="ECO:0000313" key="33">
    <source>
        <dbReference type="RefSeq" id="XP_013417535.1"/>
    </source>
</evidence>
<dbReference type="InParanoid" id="A0A1S3K4H8"/>
<evidence type="ECO:0000256" key="20">
    <source>
        <dbReference type="ARBA" id="ARBA00023034"/>
    </source>
</evidence>
<feature type="compositionally biased region" description="Basic and acidic residues" evidence="30">
    <location>
        <begin position="3989"/>
        <end position="3999"/>
    </location>
</feature>
<dbReference type="InterPro" id="IPR000608">
    <property type="entry name" value="UBC"/>
</dbReference>
<keyword evidence="32" id="KW-1185">Reference proteome</keyword>
<dbReference type="GO" id="GO:0051301">
    <property type="term" value="P:cell division"/>
    <property type="evidence" value="ECO:0007669"/>
    <property type="project" value="UniProtKB-KW"/>
</dbReference>
<comment type="subcellular location">
    <subcellularLocation>
        <location evidence="4">Cytoplasm</location>
        <location evidence="4">Cytoskeleton</location>
        <location evidence="4">Microtubule organizing center</location>
        <location evidence="4">Centrosome</location>
    </subcellularLocation>
    <subcellularLocation>
        <location evidence="5">Cytoplasm</location>
        <location evidence="5">Cytoskeleton</location>
        <location evidence="5">Spindle pole</location>
    </subcellularLocation>
    <subcellularLocation>
        <location evidence="1">Endosome</location>
    </subcellularLocation>
    <subcellularLocation>
        <location evidence="2">Golgi apparatus</location>
        <location evidence="2">trans-Golgi network membrane</location>
    </subcellularLocation>
    <subcellularLocation>
        <location evidence="3">Midbody</location>
    </subcellularLocation>
</comment>
<evidence type="ECO:0000256" key="21">
    <source>
        <dbReference type="ARBA" id="ARBA00023136"/>
    </source>
</evidence>
<keyword evidence="12" id="KW-0053">Apoptosis</keyword>
<feature type="compositionally biased region" description="Basic and acidic residues" evidence="30">
    <location>
        <begin position="4087"/>
        <end position="4099"/>
    </location>
</feature>
<keyword evidence="23" id="KW-0131">Cell cycle</keyword>
<evidence type="ECO:0000256" key="12">
    <source>
        <dbReference type="ARBA" id="ARBA00022703"/>
    </source>
</evidence>
<dbReference type="InterPro" id="IPR016135">
    <property type="entry name" value="UBQ-conjugating_enzyme/RWD"/>
</dbReference>
<evidence type="ECO:0000256" key="10">
    <source>
        <dbReference type="ARBA" id="ARBA00022679"/>
    </source>
</evidence>
<feature type="region of interest" description="Disordered" evidence="30">
    <location>
        <begin position="4585"/>
        <end position="4611"/>
    </location>
</feature>
<feature type="compositionally biased region" description="Acidic residues" evidence="30">
    <location>
        <begin position="2945"/>
        <end position="2957"/>
    </location>
</feature>
<feature type="compositionally biased region" description="Low complexity" evidence="30">
    <location>
        <begin position="1415"/>
        <end position="1433"/>
    </location>
</feature>
<feature type="region of interest" description="Disordered" evidence="30">
    <location>
        <begin position="2245"/>
        <end position="2264"/>
    </location>
</feature>
<evidence type="ECO:0000256" key="25">
    <source>
        <dbReference type="ARBA" id="ARBA00069601"/>
    </source>
</evidence>
<name>A0A1S3K4H8_LINAN</name>
<dbReference type="PANTHER" id="PTHR46116">
    <property type="entry name" value="(E3-INDEPENDENT) E2 UBIQUITIN-CONJUGATING ENZYME"/>
    <property type="match status" value="1"/>
</dbReference>
<dbReference type="GO" id="GO:0043066">
    <property type="term" value="P:negative regulation of apoptotic process"/>
    <property type="evidence" value="ECO:0007669"/>
    <property type="project" value="UniProtKB-ARBA"/>
</dbReference>
<dbReference type="InterPro" id="IPR001370">
    <property type="entry name" value="BIR_rpt"/>
</dbReference>
<evidence type="ECO:0000256" key="16">
    <source>
        <dbReference type="ARBA" id="ARBA00022776"/>
    </source>
</evidence>
<dbReference type="Proteomes" id="UP000085678">
    <property type="component" value="Unplaced"/>
</dbReference>
<comment type="similarity">
    <text evidence="24">Belongs to the BIRC6 family.</text>
</comment>
<reference evidence="33" key="2">
    <citation type="submission" date="2025-08" db="UniProtKB">
        <authorList>
            <consortium name="RefSeq"/>
        </authorList>
    </citation>
    <scope>IDENTIFICATION</scope>
</reference>
<keyword evidence="13" id="KW-0479">Metal-binding</keyword>
<accession>A0A1S3K4H8</accession>
<evidence type="ECO:0000256" key="17">
    <source>
        <dbReference type="ARBA" id="ARBA00022786"/>
    </source>
</evidence>
<keyword evidence="18" id="KW-0862">Zinc</keyword>
<keyword evidence="8" id="KW-0853">WD repeat</keyword>
<evidence type="ECO:0000256" key="26">
    <source>
        <dbReference type="ARBA" id="ARBA00075349"/>
    </source>
</evidence>
<keyword evidence="15" id="KW-0967">Endosome</keyword>
<evidence type="ECO:0000256" key="13">
    <source>
        <dbReference type="ARBA" id="ARBA00022723"/>
    </source>
</evidence>
<feature type="region of interest" description="Disordered" evidence="30">
    <location>
        <begin position="2094"/>
        <end position="2133"/>
    </location>
</feature>
<evidence type="ECO:0000256" key="11">
    <source>
        <dbReference type="ARBA" id="ARBA00022690"/>
    </source>
</evidence>
<evidence type="ECO:0000256" key="23">
    <source>
        <dbReference type="ARBA" id="ARBA00023306"/>
    </source>
</evidence>
<feature type="domain" description="UBC core" evidence="31">
    <location>
        <begin position="4662"/>
        <end position="4829"/>
    </location>
</feature>
<feature type="compositionally biased region" description="Basic and acidic residues" evidence="30">
    <location>
        <begin position="697"/>
        <end position="709"/>
    </location>
</feature>
<evidence type="ECO:0000259" key="31">
    <source>
        <dbReference type="PROSITE" id="PS50127"/>
    </source>
</evidence>
<dbReference type="SUPFAM" id="SSF57924">
    <property type="entry name" value="Inhibitor of apoptosis (IAP) repeat"/>
    <property type="match status" value="1"/>
</dbReference>
<dbReference type="PROSITE" id="PS50127">
    <property type="entry name" value="UBC_2"/>
    <property type="match status" value="1"/>
</dbReference>
<keyword evidence="20" id="KW-0333">Golgi apparatus</keyword>
<keyword evidence="21" id="KW-0472">Membrane</keyword>
<feature type="compositionally biased region" description="Polar residues" evidence="30">
    <location>
        <begin position="4913"/>
        <end position="4929"/>
    </location>
</feature>
<evidence type="ECO:0000256" key="14">
    <source>
        <dbReference type="ARBA" id="ARBA00022737"/>
    </source>
</evidence>
<feature type="compositionally biased region" description="Polar residues" evidence="30">
    <location>
        <begin position="615"/>
        <end position="634"/>
    </location>
</feature>
<feature type="region of interest" description="Disordered" evidence="30">
    <location>
        <begin position="605"/>
        <end position="634"/>
    </location>
</feature>
<keyword evidence="10" id="KW-0808">Transferase</keyword>
<keyword evidence="19" id="KW-0832">Ubl conjugation</keyword>
<dbReference type="STRING" id="7574.A0A1S3K4H8"/>
<evidence type="ECO:0000256" key="4">
    <source>
        <dbReference type="ARBA" id="ARBA00004300"/>
    </source>
</evidence>
<dbReference type="GO" id="GO:0032465">
    <property type="term" value="P:regulation of cytokinesis"/>
    <property type="evidence" value="ECO:0007669"/>
    <property type="project" value="InterPro"/>
</dbReference>
<evidence type="ECO:0000256" key="18">
    <source>
        <dbReference type="ARBA" id="ARBA00022833"/>
    </source>
</evidence>
<dbReference type="GO" id="GO:0000922">
    <property type="term" value="C:spindle pole"/>
    <property type="evidence" value="ECO:0007669"/>
    <property type="project" value="UniProtKB-SubCell"/>
</dbReference>
<protein>
    <recommendedName>
        <fullName evidence="25">Dual E2 ubiquitin-conjugating enzyme/E3 ubiquitin-protein ligase BIRC6</fullName>
    </recommendedName>
    <alternativeName>
        <fullName evidence="28">BIR repeat-containing ubiquitin-conjugating enzyme</fullName>
    </alternativeName>
    <alternativeName>
        <fullName evidence="27">Baculoviral IAP repeat-containing protein 6</fullName>
    </alternativeName>
    <alternativeName>
        <fullName evidence="26">Ubiquitin-conjugating BIR domain enzyme apollon</fullName>
    </alternativeName>
</protein>
<proteinExistence type="inferred from homology"/>
<dbReference type="Pfam" id="PF00179">
    <property type="entry name" value="UQ_con"/>
    <property type="match status" value="1"/>
</dbReference>
<keyword evidence="14" id="KW-0677">Repeat</keyword>
<reference evidence="33" key="1">
    <citation type="journal article" date="2015" name="Nat. Commun.">
        <title>The Lingula genome provides insights into brachiopod evolution and the origin of phosphate biomineralization.</title>
        <authorList>
            <person name="Luo Y.J."/>
            <person name="Takeuchi T."/>
            <person name="Koyanagi R."/>
            <person name="Yamada L."/>
            <person name="Kanda M."/>
            <person name="Khalturina M."/>
            <person name="Fujie M."/>
            <person name="Yamasaki S.I."/>
            <person name="Endo K."/>
            <person name="Satoh N."/>
        </authorList>
    </citation>
    <scope>NUCLEOTIDE SEQUENCE</scope>
</reference>
<keyword evidence="7" id="KW-0597">Phosphoprotein</keyword>
<dbReference type="GO" id="GO:0005794">
    <property type="term" value="C:Golgi apparatus"/>
    <property type="evidence" value="ECO:0007669"/>
    <property type="project" value="UniProtKB-SubCell"/>
</dbReference>
<evidence type="ECO:0000313" key="32">
    <source>
        <dbReference type="Proteomes" id="UP000085678"/>
    </source>
</evidence>
<evidence type="ECO:0000256" key="9">
    <source>
        <dbReference type="ARBA" id="ARBA00022618"/>
    </source>
</evidence>
<evidence type="ECO:0000256" key="22">
    <source>
        <dbReference type="ARBA" id="ARBA00023212"/>
    </source>
</evidence>
<evidence type="ECO:0000256" key="30">
    <source>
        <dbReference type="SAM" id="MobiDB-lite"/>
    </source>
</evidence>
<keyword evidence="9" id="KW-0132">Cell division</keyword>
<evidence type="ECO:0000256" key="3">
    <source>
        <dbReference type="ARBA" id="ARBA00004214"/>
    </source>
</evidence>
<feature type="region of interest" description="Disordered" evidence="30">
    <location>
        <begin position="4085"/>
        <end position="4117"/>
    </location>
</feature>
<organism evidence="32 33">
    <name type="scientific">Lingula anatina</name>
    <name type="common">Brachiopod</name>
    <name type="synonym">Lingula unguis</name>
    <dbReference type="NCBI Taxonomy" id="7574"/>
    <lineage>
        <taxon>Eukaryota</taxon>
        <taxon>Metazoa</taxon>
        <taxon>Spiralia</taxon>
        <taxon>Lophotrochozoa</taxon>
        <taxon>Brachiopoda</taxon>
        <taxon>Linguliformea</taxon>
        <taxon>Lingulata</taxon>
        <taxon>Lingulida</taxon>
        <taxon>Linguloidea</taxon>
        <taxon>Lingulidae</taxon>
        <taxon>Lingula</taxon>
    </lineage>
</organism>
<feature type="compositionally biased region" description="Polar residues" evidence="30">
    <location>
        <begin position="4936"/>
        <end position="4948"/>
    </location>
</feature>
<dbReference type="GeneID" id="106178764"/>
<evidence type="ECO:0000256" key="15">
    <source>
        <dbReference type="ARBA" id="ARBA00022753"/>
    </source>
</evidence>
<evidence type="ECO:0000256" key="1">
    <source>
        <dbReference type="ARBA" id="ARBA00004177"/>
    </source>
</evidence>
<dbReference type="OrthoDB" id="2196114at2759"/>
<dbReference type="Pfam" id="PF12356">
    <property type="entry name" value="BIRC6"/>
    <property type="match status" value="1"/>
</dbReference>
<keyword evidence="11" id="KW-0646">Protease inhibitor</keyword>
<evidence type="ECO:0000256" key="27">
    <source>
        <dbReference type="ARBA" id="ARBA00079718"/>
    </source>
</evidence>
<keyword evidence="29" id="KW-0175">Coiled coil</keyword>
<feature type="coiled-coil region" evidence="29">
    <location>
        <begin position="1882"/>
        <end position="1909"/>
    </location>
</feature>
<dbReference type="Gene3D" id="1.10.1170.10">
    <property type="entry name" value="Inhibitor Of Apoptosis Protein (2mihbC-IAP-1), Chain A"/>
    <property type="match status" value="1"/>
</dbReference>
<keyword evidence="16" id="KW-0498">Mitosis</keyword>
<evidence type="ECO:0000256" key="24">
    <source>
        <dbReference type="ARBA" id="ARBA00060909"/>
    </source>
</evidence>
<dbReference type="SMART" id="SM00238">
    <property type="entry name" value="BIR"/>
    <property type="match status" value="1"/>
</dbReference>
<dbReference type="RefSeq" id="XP_013417535.1">
    <property type="nucleotide sequence ID" value="XM_013562081.1"/>
</dbReference>
<dbReference type="GO" id="GO:0005634">
    <property type="term" value="C:nucleus"/>
    <property type="evidence" value="ECO:0007669"/>
    <property type="project" value="TreeGrafter"/>
</dbReference>
<dbReference type="GO" id="GO:0005768">
    <property type="term" value="C:endosome"/>
    <property type="evidence" value="ECO:0007669"/>
    <property type="project" value="UniProtKB-SubCell"/>
</dbReference>
<dbReference type="Pfam" id="PF00653">
    <property type="entry name" value="BIR"/>
    <property type="match status" value="1"/>
</dbReference>
<keyword evidence="17" id="KW-0833">Ubl conjugation pathway</keyword>
<keyword evidence="22" id="KW-0206">Cytoskeleton</keyword>
<feature type="region of interest" description="Disordered" evidence="30">
    <location>
        <begin position="689"/>
        <end position="709"/>
    </location>
</feature>
<feature type="region of interest" description="Disordered" evidence="30">
    <location>
        <begin position="2939"/>
        <end position="3027"/>
    </location>
</feature>
<dbReference type="Gene3D" id="3.10.110.10">
    <property type="entry name" value="Ubiquitin Conjugating Enzyme"/>
    <property type="match status" value="1"/>
</dbReference>
<sequence>MAASEEEAEGKMDICGLVNWWIGESTTSVTYHSTLNVIIVTTKESGVKVIDVSTGSVLQKSDLCASQTDNIQSAYLSAKDKVLFTDGLSVGVRKDLSGMLLLDTLLQAPVASTDDVVKVELPLQEANHLFQECLMSGELPGVDGLEDVIRELEKGIEKAQESVKGNHKVAKWATVCIRLPHHTLKSVCSTLMTELKKYQQNVSSLPVASAVTERLNSLYPTGQPELGAGPIDRSMMYSEAARRASFTSWPHMNYKWALPEPMAQAGFYHQPNSVGDDRAMCFTCSVCLVCWEPTDEPWSEHERHSPGCPFVKGQFTQNVPLSVTYATEPAQVHGISQEKVKCISTTSCDNLVATSSTHGYVIVWDIGCQMKKHIELNIDPGDPLIKVTMGANETSAIVTQSAQSGACKEPITDSLPSSLLETDSIQEDSMTGPGPEAGEIVSLPIESVPLTENCIVKRSRISRDVVVSSVSVIGDPENNAHQAASAPSKDKLTKAALVCGVGIRRTTLTCDIPDTMDVQAMNLVNEALSSDTSIDILSEQSQDEEPENPFIPCILIHDIQKVVVTRPIVKKLKSAPGSAKSTVSEMYMPQIMEVDEEPEIINISEEKPIPGGSGTTNDTGNENCHPLQSGNQTSIKNLDLMEDSKEGRVVQCVPLPEPVSKAGFSVTHILPVSDNHHLLVVVAPTQVAQKHASPETTTRDGKVLKEKKSSQKDKAAGGCILLYKINFDTQTPTLETDPRKIFYIPDARDAVVAVLSLPLDISSAQEEDELINMNNKETVTIHKSYSENLPGQIAISTEMGKLKIIRLSDFKVLESFESSDEGQKFVSLTYCTGMERLCACTGHGKLSFFQVAPKDPEFSETDMVEHSSPVRPFSQDSVDGSMDCLQGSGNDLLVKHPLTTEVLMTLHELTQFENLIPRFTATVPPCWQEIQQEQQHRRHPQHLQQQGEALQHTRSWRLQHEKGSCDEHLFELVLPRPCTVGHVDIKFNLLSVCTSLPNIQVTLLKQNITDIGQQVVENCDMDKGKTEVDDKINFSVEKGGEGSVPKDTVGEKDDKDVQLSSVNNVHDPDFLGKHHAEILCGPVDLASHVDLSGKSGLITLTSSKLLKVKSRSFLLHIKALKEEKTDVRNAPVTQQDKEADKNFHSIWDQFFFGGAPSKSSKSGQAGETSKQKLENIKGCDWLAEISVTIRKTKRNTVPKDRLQRCTMLEMPGFHEHLLLAACGADEESIPITTSLEHRQVMALDILCWIAAIHIRESEKRLEQNSFVFTVQSNLEGLIKACFIEGGRSIAHKCAKLVALCLECTELSLDPDLAPAFSFALLTALLNCLPLLPLVHSAGALRWFFTVLNRVKFMDISQTGQMVAEMLSSAAKQYSLRVTPLDALLKSRFGLYGHPCDPDLFDVEMPIQQLKPTQPTTYASMTGASTSSSSSGNSPQGYEEVDFQDLINLDPDKTIKSGTQGSEMGGHTIVNSLLEVEPLHFTCHATSDGTRMEKADITTAGTNSLSNTSGLSGTINFGDSLATVSAAAAAAGAALQSLSTAMVSAEQHFSLSQHKQAQLLKVQQQTLKLKQKLAETQKSVAAASAQPQIDIFPPTPTPKTTPLFMTPPVTPPNEAYLAEKLASNGVGPQSDQKIGGKNVIKVSSGKPDNNFSGGQKTSSHLSSGHQLLHPASQHVLVIERMHSGARRFVVLDFGKPILLTDVVIPACGDLASLSIDVWIHGEEIDGMRLVIASDIGLRSLIMNDLSPPPLCRYLKITTVGRYGGNTPRCTSRSRIPIGTFYGHSFILPWEYSLDSVPSVVASELSTLNQPLTVDQSEILSQLSMFITLQEDIQCRYSLACTRLQSLVASLDLPPMVSGHAKYYLRKGKKVEEDARILQAYNDCTQLQLQLNLAQRAIERLQKALGMKQSRPAASSNTNTVLRQVSTDKLRVLTELLLDCLLSMTRSKPTIPHPPLSLYRNFNPQTCEALFKHICVFGTRRMQIHAGLLLVRVGGRQSWWGQFLGNMLQQLFSSDLTAVFPQDRIFVLLTALGQKALTSTSASNVLESLLTLLGKILSPLLHSQGEYYRNSQGSLDMDLVGWVLLFLSRTMDAAGSSNNGGSHNGGSNGKPGDGGSDEGTKGSAGAENDDAGKENGTMLSARWDFIQGDTAMEHADFKPTPRFRTKLYRRQLAKRLMHHKSKLIELQKAKKEFLATQVAAAAVSKEAEVLVKQQEQEFIKELKKYSSKHFKDIMQIRRIDAEVLRKKPKDDSNGVRGDQDGHDTENSMVLPRERCLPVVRGLIALLLSMDFTCNVDLFLIACKVVARITNSTRPAITLSEAMTQEQLEQLLLLCSNLEHNHGNLTWGGPWSGHAITCMIQDVLDGERLYPPGDGGSSSMTEEELSAAMTETDDSIHHSASLPQIDDSGSSGPGGPGADMVEAYPVPSEPIPVVGTIEEIPMDISEDQGFSLTYDDLYGPGYSEPVTPPELLPPMPMPPLEGDATPPEVGSLQDDGYKILFDSAGKALSLGMFKNMMEGNKKNVKVSKIKMSTNLNRMKKGKDWLSGPDPRLGAMTKGTSAAMDARLEFRVDWNAELKLRVMQSLEAESVQSAISSVIPPAPQLPFPQSTVQNTRAVSTDDEQLSETSFYGEYQNVPSNDMLSQCFDNLFMQLYRHRVNLDTILQLWLIFNDDSSQEETTQSTFDPSRVPMIPLSQAAVASLLTALAYEPNVPVRTWTLFFQVLTLLMNVKHHRELEATAPALPAERWLASVVVTDDHLMPVLIKFLTGVSYQGPVLSNLQDTQVGPFATKMFHEFLVRLQLRTAEDNEKHLKELMLKLVYMLTTERGAFHCGHGPLDAQCKLLDYVLDQQYDSVDISNAISVIESISVLVHHHILSQERVLCKSQSDGGVSARSCFGGLFSSLLRPGDSKSMVGEANRDVLMCSLLKLVNKLIQVVLPGRNSRGSTTEEEPMDVIEEPLTDSSKLSQSRAGNNTTVLEGARPIEAWSKSDEEKSSETDEQKTETASSQANTPTAPQPKKACSHGPDMNRKEHTLSDVILTHEKIMTHLLEALSFCNSSTMATILCTSGLQGSMQDTFTGLDVLSVGDGIFQILCTLNKKATDMQLIVGPMYKYLSSGFRGTGAHSICKLSEPLLWFILRVLDCDKALSKFLEFGGVEVICRNLVQSNRRVISTGPSLISTIMQYLGSSKMASYNLSKSRGSTDTEAAEGLQNFAPLGSISSSSPTASPAEVLVQASPPHRRARSAAWSYHYYPDEAWVDLTIQLPCAVLLKEVQIQPHLTSLATCPAAVSVEVSRDVMQSVPISPPVVTSGLTFIKIQLLKPEVATAVTIRLHKPKDSTTVGLSQILLMGYTAFGDSSYRNPNVFAPSEDFVSRTSIGWLRLLHHCLSHVEAMAEPIAAAAAPTPHLLSTCTALLVTPATSIYSSNIEAVLLKIGLHSTDMGLALLDNLLRNTVSGEQDQSLLHGKVNGVANDSTIDIIYQLCMTQDAGTAERIRALVDWLGDTARVALQKIGNISDDGYRPSPRDTLTLTAEGLPNPAPAHIHCIASVFWHSQELTLNYNLGDILTKELLSSLYEWSAVLPASSTLKTAVDSVICSACYIHPEYFSCLMEWMGIIVSMEMSVTDDFKDVTQSQQNQESMTDDSKEASNVFSLDIEQTTVHQPMTLQDLGHMILDEVHLATLGVACQSESAVRQLLESGFPAMLAQAMYEFCNKELGRYSDSLSFSEKTTDSVKTNNLKKGSRRKESVESLASDKGICLTADLVAPVLHFFTTVTQESVMKDWLGDNEGNIFWSVLLNMLCNTPAQTALLDACTTNRCKVMSGHQRAAIESAAVVFFTKVVTCHSTNQKLFAQVLCDVIKGQGSPHAVLNQGNLPLSGFTRRLFLQVLLEDEKILVAFKSSSSLYKGTSNASTSVLQHPKFGAGHKFRTMELSLQMTCGEVLSKVSDTPSLTAQLLESREEKKKLEALADKDTNDLALEVMEDITQAAGFKAKDKRDKDKQNSQVLKGNGLPPRPPARLGYVLADKGAGSTFHIPLLTLFHDLMPGQALPSDLSLSQLLVLLHHRGFPEGYSALEFTLRLRARKITAGKPEKRGKGYDPKDPNQVGELVKHPSEPEGETIPDEVLLQTPSYPSALQVFASVGGLALLAEHLPLLYPEISRHVSPTEGNRDASSNSLGHDWVTIEGDDIFEDDIYEPISHSQPSQSSRQNTFSHPSVPPHSMVAFGLFLRLPGYAEVLLKERKRAQCLLRLVLGVTDDGDGGHILSSSMAGSLPTLPFHVLRTLFAAQPLTTDDGVVLRRMTLEIGALHLILACLSVLSHHGPREPLPGFHQEPRISATQVASCVVAQPQPPQPPFKLIQAATSMSNWSQLQSSSSSSSVQAPVNSVGDEKSQHYWAKGTGFGTGSTTSSWDAEQALLRQKSEEEHVTYLLQVLASYINPGGAVPKDFESPEYPSTAEKMALPANVPELLSQSCLVPAISSYLRNDSVLDMARHVPLYKSLLELLRAIAVCPLLVPLLLPLDKEEGAEASVETLLEKMKACVDTYASRLNCNSKGKTKSRREDDDESEGLALLIPDIQETARMTKIATDRIKDETEPGEQQTSTEESRGAMKDSTTSDANYMEIMKELQFDTHQLLTDESGTLKFLSPHHYESNVRSAGEINNPARSRRLAQEAVTLSTSLPLSASSSVFVRCDEERLDIMKVLITGPADTPYANGCFEFDVYFPQDYPNSPPLINLETTGNHIVRFNPNLYNDGKVCLSVLNTWHGRPEEKWNSQTSSFLQVLVSIQSLILVSEPYFNEPGYERSRGTPSGTASSREYDANIRQATVKWAMLEMLKNPTPCLKEVIHKHFWLKRREITAQVEEWIQEMESYSGDKRTGRAIALSNVALKRHFAQLKEEFAKMKPPEGLEEEEPEQNTLHGNPPETTNSNHNGVEALPHSSNGIDSYNSADSTTKKTTTSNMIVHNSTMMQDVTENGVNNNSIHAEDQNPPHLSQHDGVIDLVCNGEDEEDEDADEDLLEMM</sequence>
<dbReference type="SUPFAM" id="SSF54495">
    <property type="entry name" value="UBC-like"/>
    <property type="match status" value="1"/>
</dbReference>
<dbReference type="PANTHER" id="PTHR46116:SF39">
    <property type="entry name" value="BACULOVIRAL IAP REPEAT-CONTAINING PROTEIN 6"/>
    <property type="match status" value="1"/>
</dbReference>
<dbReference type="GO" id="GO:0046872">
    <property type="term" value="F:metal ion binding"/>
    <property type="evidence" value="ECO:0007669"/>
    <property type="project" value="UniProtKB-KW"/>
</dbReference>
<dbReference type="SMART" id="SM00212">
    <property type="entry name" value="UBCc"/>
    <property type="match status" value="1"/>
</dbReference>
<dbReference type="GO" id="GO:0030496">
    <property type="term" value="C:midbody"/>
    <property type="evidence" value="ECO:0007669"/>
    <property type="project" value="UniProtKB-SubCell"/>
</dbReference>
<evidence type="ECO:0000256" key="8">
    <source>
        <dbReference type="ARBA" id="ARBA00022574"/>
    </source>
</evidence>
<gene>
    <name evidence="33" type="primary">LOC106178764</name>
</gene>
<dbReference type="KEGG" id="lak:106178764"/>
<evidence type="ECO:0000256" key="6">
    <source>
        <dbReference type="ARBA" id="ARBA00022490"/>
    </source>
</evidence>
<feature type="region of interest" description="Disordered" evidence="30">
    <location>
        <begin position="2368"/>
        <end position="2419"/>
    </location>
</feature>
<dbReference type="FunCoup" id="A0A1S3K4H8">
    <property type="interactions" value="2774"/>
</dbReference>
<evidence type="ECO:0000256" key="5">
    <source>
        <dbReference type="ARBA" id="ARBA00004647"/>
    </source>
</evidence>
<feature type="region of interest" description="Disordered" evidence="30">
    <location>
        <begin position="1640"/>
        <end position="1664"/>
    </location>
</feature>
<dbReference type="GO" id="GO:0006915">
    <property type="term" value="P:apoptotic process"/>
    <property type="evidence" value="ECO:0007669"/>
    <property type="project" value="UniProtKB-KW"/>
</dbReference>
<evidence type="ECO:0000256" key="7">
    <source>
        <dbReference type="ARBA" id="ARBA00022553"/>
    </source>
</evidence>
<feature type="compositionally biased region" description="Polar residues" evidence="30">
    <location>
        <begin position="2958"/>
        <end position="2974"/>
    </location>
</feature>
<dbReference type="GO" id="GO:0004842">
    <property type="term" value="F:ubiquitin-protein transferase activity"/>
    <property type="evidence" value="ECO:0007669"/>
    <property type="project" value="InterPro"/>
</dbReference>
<dbReference type="FunFam" id="3.10.110.10:FF:000014">
    <property type="entry name" value="Baculoviral IAP repeat-containing protein 6"/>
    <property type="match status" value="1"/>
</dbReference>
<dbReference type="GO" id="GO:0016567">
    <property type="term" value="P:protein ubiquitination"/>
    <property type="evidence" value="ECO:0007669"/>
    <property type="project" value="UniProtKB-ARBA"/>
</dbReference>
<evidence type="ECO:0000256" key="29">
    <source>
        <dbReference type="SAM" id="Coils"/>
    </source>
</evidence>
<dbReference type="InterPro" id="IPR022103">
    <property type="entry name" value="BIRC6"/>
</dbReference>
<dbReference type="GO" id="GO:0005813">
    <property type="term" value="C:centrosome"/>
    <property type="evidence" value="ECO:0007669"/>
    <property type="project" value="UniProtKB-SubCell"/>
</dbReference>
<dbReference type="FunFam" id="1.10.1170.10:FF:000001">
    <property type="entry name" value="baculoviral IAP repeat-containing protein 6 isoform X1"/>
    <property type="match status" value="1"/>
</dbReference>
<dbReference type="CDD" id="cd23810">
    <property type="entry name" value="UBCc_BIRC6"/>
    <property type="match status" value="1"/>
</dbReference>
<feature type="region of interest" description="Disordered" evidence="30">
    <location>
        <begin position="3988"/>
        <end position="4016"/>
    </location>
</feature>
<feature type="compositionally biased region" description="Polar residues" evidence="30">
    <location>
        <begin position="1645"/>
        <end position="1656"/>
    </location>
</feature>
<dbReference type="CDD" id="cd00022">
    <property type="entry name" value="BIR"/>
    <property type="match status" value="1"/>
</dbReference>
<feature type="region of interest" description="Disordered" evidence="30">
    <location>
        <begin position="4901"/>
        <end position="4952"/>
    </location>
</feature>
<feature type="compositionally biased region" description="Gly residues" evidence="30">
    <location>
        <begin position="2100"/>
        <end position="2112"/>
    </location>
</feature>
<dbReference type="GO" id="GO:0004869">
    <property type="term" value="F:cysteine-type endopeptidase inhibitor activity"/>
    <property type="evidence" value="ECO:0007669"/>
    <property type="project" value="TreeGrafter"/>
</dbReference>
<keyword evidence="6" id="KW-0963">Cytoplasm</keyword>